<feature type="transmembrane region" description="Helical" evidence="1">
    <location>
        <begin position="27"/>
        <end position="47"/>
    </location>
</feature>
<keyword evidence="1" id="KW-0472">Membrane</keyword>
<name>A0A1X7LWT3_9BURK</name>
<keyword evidence="3" id="KW-1185">Reference proteome</keyword>
<evidence type="ECO:0000313" key="2">
    <source>
        <dbReference type="EMBL" id="SMG58356.1"/>
    </source>
</evidence>
<dbReference type="OrthoDB" id="9114244at2"/>
<dbReference type="STRING" id="1515439.SAMN06265784_11129"/>
<gene>
    <name evidence="2" type="ORF">SAMN06265784_11129</name>
</gene>
<dbReference type="RefSeq" id="WP_143809072.1">
    <property type="nucleotide sequence ID" value="NZ_FXAT01000011.1"/>
</dbReference>
<keyword evidence="1" id="KW-0812">Transmembrane</keyword>
<evidence type="ECO:0000256" key="1">
    <source>
        <dbReference type="SAM" id="Phobius"/>
    </source>
</evidence>
<accession>A0A1X7LWT3</accession>
<dbReference type="Proteomes" id="UP000193228">
    <property type="component" value="Unassembled WGS sequence"/>
</dbReference>
<organism evidence="2 3">
    <name type="scientific">Paraburkholderia susongensis</name>
    <dbReference type="NCBI Taxonomy" id="1515439"/>
    <lineage>
        <taxon>Bacteria</taxon>
        <taxon>Pseudomonadati</taxon>
        <taxon>Pseudomonadota</taxon>
        <taxon>Betaproteobacteria</taxon>
        <taxon>Burkholderiales</taxon>
        <taxon>Burkholderiaceae</taxon>
        <taxon>Paraburkholderia</taxon>
    </lineage>
</organism>
<sequence length="96" mass="10179">MNPSSTQSCESRQAAQRRKALTDDATLWLVGLAITVVLIAALVGAIVSTTPTPRVPADSKNCPDNLANDEHASLVAFFQDPADQSVLLQSIRACSK</sequence>
<dbReference type="EMBL" id="FXAT01000011">
    <property type="protein sequence ID" value="SMG58356.1"/>
    <property type="molecule type" value="Genomic_DNA"/>
</dbReference>
<protein>
    <submittedName>
        <fullName evidence="2">Uncharacterized protein</fullName>
    </submittedName>
</protein>
<keyword evidence="1" id="KW-1133">Transmembrane helix</keyword>
<proteinExistence type="predicted"/>
<reference evidence="3" key="1">
    <citation type="submission" date="2017-04" db="EMBL/GenBank/DDBJ databases">
        <authorList>
            <person name="Varghese N."/>
            <person name="Submissions S."/>
        </authorList>
    </citation>
    <scope>NUCLEOTIDE SEQUENCE [LARGE SCALE GENOMIC DNA]</scope>
    <source>
        <strain evidence="3">LMG 29540</strain>
    </source>
</reference>
<evidence type="ECO:0000313" key="3">
    <source>
        <dbReference type="Proteomes" id="UP000193228"/>
    </source>
</evidence>
<dbReference type="AlphaFoldDB" id="A0A1X7LWT3"/>